<organism evidence="2 3">
    <name type="scientific">Siminovitchia acidinfaciens</name>
    <dbReference type="NCBI Taxonomy" id="2321395"/>
    <lineage>
        <taxon>Bacteria</taxon>
        <taxon>Bacillati</taxon>
        <taxon>Bacillota</taxon>
        <taxon>Bacilli</taxon>
        <taxon>Bacillales</taxon>
        <taxon>Bacillaceae</taxon>
        <taxon>Siminovitchia</taxon>
    </lineage>
</organism>
<dbReference type="AlphaFoldDB" id="A0A429XYG9"/>
<protein>
    <submittedName>
        <fullName evidence="2">Stage III sporulation protein AG</fullName>
    </submittedName>
</protein>
<reference evidence="2" key="1">
    <citation type="submission" date="2018-12" db="EMBL/GenBank/DDBJ databases">
        <authorList>
            <person name="Sun L."/>
            <person name="Chen Z."/>
        </authorList>
    </citation>
    <scope>NUCLEOTIDE SEQUENCE [LARGE SCALE GENOMIC DNA]</scope>
    <source>
        <strain evidence="2">3-2-2</strain>
    </source>
</reference>
<proteinExistence type="predicted"/>
<sequence length="223" mass="24769">MSKKNGPLDWLKNLWSEGNKADPSRKKNNKLYYVLILVLVGAALMIISDFWKAGEEKNATTAMKEMEAGADEEEAFGRKKDLNEDGMKALENQYENQLKEALEQIVGVYDVTVVVNVEATAKTVLEKNLTLKNQTTVEEDKEGGTRKIEDQSTEDQLVLIKEGDKEVPIVLETRKPEVKGVLVVAGGAENIQIKKWIVESVTRGLDVPSHKVAVMPKKSKGDS</sequence>
<keyword evidence="1" id="KW-0812">Transmembrane</keyword>
<gene>
    <name evidence="2" type="primary">spoIIIAG</name>
    <name evidence="2" type="ORF">D4T97_012990</name>
</gene>
<dbReference type="NCBIfam" id="TIGR02830">
    <property type="entry name" value="spore_III_AG"/>
    <property type="match status" value="1"/>
</dbReference>
<keyword evidence="1" id="KW-1133">Transmembrane helix</keyword>
<accession>A0A429XYG9</accession>
<evidence type="ECO:0000313" key="3">
    <source>
        <dbReference type="Proteomes" id="UP000287156"/>
    </source>
</evidence>
<dbReference type="OrthoDB" id="2381602at2"/>
<keyword evidence="3" id="KW-1185">Reference proteome</keyword>
<comment type="caution">
    <text evidence="2">The sequence shown here is derived from an EMBL/GenBank/DDBJ whole genome shotgun (WGS) entry which is preliminary data.</text>
</comment>
<dbReference type="EMBL" id="QYTV02000005">
    <property type="protein sequence ID" value="RST73785.1"/>
    <property type="molecule type" value="Genomic_DNA"/>
</dbReference>
<dbReference type="RefSeq" id="WP_126051173.1">
    <property type="nucleotide sequence ID" value="NZ_QYTV02000005.1"/>
</dbReference>
<dbReference type="Proteomes" id="UP000287156">
    <property type="component" value="Unassembled WGS sequence"/>
</dbReference>
<evidence type="ECO:0000313" key="2">
    <source>
        <dbReference type="EMBL" id="RST73785.1"/>
    </source>
</evidence>
<feature type="transmembrane region" description="Helical" evidence="1">
    <location>
        <begin position="31"/>
        <end position="51"/>
    </location>
</feature>
<evidence type="ECO:0000256" key="1">
    <source>
        <dbReference type="SAM" id="Phobius"/>
    </source>
</evidence>
<name>A0A429XYG9_9BACI</name>
<dbReference type="InterPro" id="IPR014195">
    <property type="entry name" value="Spore_III_AG"/>
</dbReference>
<keyword evidence="1" id="KW-0472">Membrane</keyword>